<feature type="domain" description="Reverse transcriptase" evidence="1">
    <location>
        <begin position="1"/>
        <end position="134"/>
    </location>
</feature>
<dbReference type="Pfam" id="PF00078">
    <property type="entry name" value="RVT_1"/>
    <property type="match status" value="1"/>
</dbReference>
<comment type="caution">
    <text evidence="2">The sequence shown here is derived from an EMBL/GenBank/DDBJ whole genome shotgun (WGS) entry which is preliminary data.</text>
</comment>
<feature type="non-terminal residue" evidence="2">
    <location>
        <position position="160"/>
    </location>
</feature>
<dbReference type="InterPro" id="IPR043502">
    <property type="entry name" value="DNA/RNA_pol_sf"/>
</dbReference>
<dbReference type="PANTHER" id="PTHR47027:SF20">
    <property type="entry name" value="REVERSE TRANSCRIPTASE-LIKE PROTEIN WITH RNA-DIRECTED DNA POLYMERASE DOMAIN"/>
    <property type="match status" value="1"/>
</dbReference>
<gene>
    <name evidence="2" type="ORF">Cfor_11047</name>
</gene>
<organism evidence="2 3">
    <name type="scientific">Coptotermes formosanus</name>
    <name type="common">Formosan subterranean termite</name>
    <dbReference type="NCBI Taxonomy" id="36987"/>
    <lineage>
        <taxon>Eukaryota</taxon>
        <taxon>Metazoa</taxon>
        <taxon>Ecdysozoa</taxon>
        <taxon>Arthropoda</taxon>
        <taxon>Hexapoda</taxon>
        <taxon>Insecta</taxon>
        <taxon>Pterygota</taxon>
        <taxon>Neoptera</taxon>
        <taxon>Polyneoptera</taxon>
        <taxon>Dictyoptera</taxon>
        <taxon>Blattodea</taxon>
        <taxon>Blattoidea</taxon>
        <taxon>Termitoidae</taxon>
        <taxon>Rhinotermitidae</taxon>
        <taxon>Coptotermes</taxon>
    </lineage>
</organism>
<evidence type="ECO:0000259" key="1">
    <source>
        <dbReference type="PROSITE" id="PS50878"/>
    </source>
</evidence>
<dbReference type="PANTHER" id="PTHR47027">
    <property type="entry name" value="REVERSE TRANSCRIPTASE DOMAIN-CONTAINING PROTEIN"/>
    <property type="match status" value="1"/>
</dbReference>
<dbReference type="Proteomes" id="UP000502823">
    <property type="component" value="Unassembled WGS sequence"/>
</dbReference>
<dbReference type="GO" id="GO:0071897">
    <property type="term" value="P:DNA biosynthetic process"/>
    <property type="evidence" value="ECO:0007669"/>
    <property type="project" value="UniProtKB-ARBA"/>
</dbReference>
<dbReference type="OrthoDB" id="410404at2759"/>
<dbReference type="SUPFAM" id="SSF56672">
    <property type="entry name" value="DNA/RNA polymerases"/>
    <property type="match status" value="1"/>
</dbReference>
<evidence type="ECO:0000313" key="3">
    <source>
        <dbReference type="Proteomes" id="UP000502823"/>
    </source>
</evidence>
<dbReference type="AlphaFoldDB" id="A0A6L2PTS9"/>
<accession>A0A6L2PTS9</accession>
<keyword evidence="3" id="KW-1185">Reference proteome</keyword>
<dbReference type="PROSITE" id="PS50878">
    <property type="entry name" value="RT_POL"/>
    <property type="match status" value="1"/>
</dbReference>
<reference evidence="3" key="1">
    <citation type="submission" date="2020-01" db="EMBL/GenBank/DDBJ databases">
        <title>Draft genome sequence of the Termite Coptotermes fromosanus.</title>
        <authorList>
            <person name="Itakura S."/>
            <person name="Yosikawa Y."/>
            <person name="Umezawa K."/>
        </authorList>
    </citation>
    <scope>NUCLEOTIDE SEQUENCE [LARGE SCALE GENOMIC DNA]</scope>
</reference>
<dbReference type="InParanoid" id="A0A6L2PTS9"/>
<evidence type="ECO:0000313" key="2">
    <source>
        <dbReference type="EMBL" id="GFG33845.1"/>
    </source>
</evidence>
<proteinExistence type="predicted"/>
<protein>
    <recommendedName>
        <fullName evidence="1">Reverse transcriptase domain-containing protein</fullName>
    </recommendedName>
</protein>
<sequence length="160" mass="18046">MLRTEIPVNIIKLVWMTMDNTSANVKVGNKLNEPFHFNDGVKQGGTLSTTLFNTALHSVINKIDQKETLFLKSTQICAYADDLVIVTRYVNILKQIYLQLEGHIQSTGLSVNEKKTKSMTVAKSKARRWPQNLLVGGKNSEGILDFTYLEALINRNMCRS</sequence>
<dbReference type="EMBL" id="BLKM01008479">
    <property type="protein sequence ID" value="GFG33845.1"/>
    <property type="molecule type" value="Genomic_DNA"/>
</dbReference>
<dbReference type="InterPro" id="IPR043128">
    <property type="entry name" value="Rev_trsase/Diguanyl_cyclase"/>
</dbReference>
<dbReference type="InterPro" id="IPR000477">
    <property type="entry name" value="RT_dom"/>
</dbReference>
<name>A0A6L2PTS9_COPFO</name>
<dbReference type="Gene3D" id="3.30.70.270">
    <property type="match status" value="1"/>
</dbReference>